<feature type="compositionally biased region" description="Low complexity" evidence="2">
    <location>
        <begin position="493"/>
        <end position="507"/>
    </location>
</feature>
<dbReference type="SUPFAM" id="SSF48371">
    <property type="entry name" value="ARM repeat"/>
    <property type="match status" value="1"/>
</dbReference>
<evidence type="ECO:0000313" key="4">
    <source>
        <dbReference type="Proteomes" id="UP001408356"/>
    </source>
</evidence>
<evidence type="ECO:0000256" key="2">
    <source>
        <dbReference type="SAM" id="MobiDB-lite"/>
    </source>
</evidence>
<feature type="region of interest" description="Disordered" evidence="2">
    <location>
        <begin position="493"/>
        <end position="528"/>
    </location>
</feature>
<gene>
    <name evidence="3" type="ORF">SUNI508_00549</name>
</gene>
<feature type="region of interest" description="Disordered" evidence="2">
    <location>
        <begin position="866"/>
        <end position="1001"/>
    </location>
</feature>
<feature type="coiled-coil region" evidence="1">
    <location>
        <begin position="640"/>
        <end position="667"/>
    </location>
</feature>
<sequence length="1001" mass="112860">MASAPSFKELTKALHTFLPTASLPLPKDLVDIIEGYVQKHEAQEEGVSQKLHEELISVYEKDVLGHPSRYASFLNILRRLRPLIAHPERTVKWWELLQPFLAHMSEEKDLVEEGQTTVLDILTADWGDDANNPGGGAALPLAERLVQLWLEDCAVAGRAEDFRGNFREKQVRETLMMYGKKRPRDFMTVVGKFMAKQECRARTLHLMSDFIRNRPPHLYQILHTPLFGNLVNCLQLDTSTTIVSLALTVLTMVLPHMPSSLVPHLPTLFNIYARLLFWDRELSAAELGFDLPMDRRLSASDAGWEKKTYSSELDDTRIPQLSNYFTILYGLYPINFMDYIRKPQRYLRHAEVSNSDDIEIQPTEIRHASEQFRLCHVLHENFYTLTIDSEKTDFGRWIKSEPAEVVADCMALRQSLESPDDSLASQFVMHEPPALSIKGETDKDGLESALLSSSNPLAASAFDGLQSDSWHSTQTIPVGSPSSSRVPFALFRQPSQSSHQSQRDSLSTRPSGKAGDSPNLPPTSSFTNLQDMINSNKVIKSSLNQSLANDSVPSLALSHQESIPDRPLSTARSVMQPTNLAVSSASTLEDKDAQIRHLYRQILLLHNDLTFERFMKQQHLTHMGELRRRQVREAASEADAQNLIMANRHLKKRLEEARKVETQVKKDSEKSRNLAKKWEADLSSKLRTIREEQKKWLVEGETLREELAKTKAEANALVKLICDAEVKENGWKQQLQYIEASTEEMERLKSEVKRLAESERNLQSQEAERQAAMTRAVEADGRAEMMQKKLDAQGIEFQQTRELYESQAVVLNAKLQDALKNGTERRAEGLKAHLDSVLASSRAQQAELNKRLADLTRKNTALNATLLDLQSQVPTRSVSDPSRPRSPDSDSPSENDHGPLSSRNRQHRGFSDPETFDSTYYNPTPPLEPHEAVLSSSFRPSTPAGTEASGSTAGKTSPAVERYHGRGGLQNQMVIKKERKDKNADKEKKKSSGIRGIRGFV</sequence>
<feature type="compositionally biased region" description="Polar residues" evidence="2">
    <location>
        <begin position="866"/>
        <end position="875"/>
    </location>
</feature>
<organism evidence="3 4">
    <name type="scientific">Seiridium unicorne</name>
    <dbReference type="NCBI Taxonomy" id="138068"/>
    <lineage>
        <taxon>Eukaryota</taxon>
        <taxon>Fungi</taxon>
        <taxon>Dikarya</taxon>
        <taxon>Ascomycota</taxon>
        <taxon>Pezizomycotina</taxon>
        <taxon>Sordariomycetes</taxon>
        <taxon>Xylariomycetidae</taxon>
        <taxon>Amphisphaeriales</taxon>
        <taxon>Sporocadaceae</taxon>
        <taxon>Seiridium</taxon>
    </lineage>
</organism>
<feature type="coiled-coil region" evidence="1">
    <location>
        <begin position="738"/>
        <end position="775"/>
    </location>
</feature>
<dbReference type="PANTHER" id="PTHR15154:SF2">
    <property type="entry name" value="HAMARTIN"/>
    <property type="match status" value="1"/>
</dbReference>
<evidence type="ECO:0000313" key="3">
    <source>
        <dbReference type="EMBL" id="KAK9422686.1"/>
    </source>
</evidence>
<feature type="compositionally biased region" description="Basic and acidic residues" evidence="2">
    <location>
        <begin position="975"/>
        <end position="990"/>
    </location>
</feature>
<feature type="compositionally biased region" description="Polar residues" evidence="2">
    <location>
        <begin position="934"/>
        <end position="955"/>
    </location>
</feature>
<dbReference type="Proteomes" id="UP001408356">
    <property type="component" value="Unassembled WGS sequence"/>
</dbReference>
<keyword evidence="4" id="KW-1185">Reference proteome</keyword>
<protein>
    <submittedName>
        <fullName evidence="3">Hamartin protein-domain-containing protein</fullName>
    </submittedName>
</protein>
<dbReference type="Pfam" id="PF04388">
    <property type="entry name" value="Hamartin"/>
    <property type="match status" value="1"/>
</dbReference>
<dbReference type="InterPro" id="IPR007483">
    <property type="entry name" value="Hamartin"/>
</dbReference>
<dbReference type="EMBL" id="JARVKF010000112">
    <property type="protein sequence ID" value="KAK9422686.1"/>
    <property type="molecule type" value="Genomic_DNA"/>
</dbReference>
<evidence type="ECO:0000256" key="1">
    <source>
        <dbReference type="SAM" id="Coils"/>
    </source>
</evidence>
<accession>A0ABR2V749</accession>
<proteinExistence type="predicted"/>
<dbReference type="InterPro" id="IPR016024">
    <property type="entry name" value="ARM-type_fold"/>
</dbReference>
<name>A0ABR2V749_9PEZI</name>
<dbReference type="PANTHER" id="PTHR15154">
    <property type="entry name" value="HAMARTIN"/>
    <property type="match status" value="1"/>
</dbReference>
<comment type="caution">
    <text evidence="3">The sequence shown here is derived from an EMBL/GenBank/DDBJ whole genome shotgun (WGS) entry which is preliminary data.</text>
</comment>
<reference evidence="3 4" key="1">
    <citation type="journal article" date="2024" name="J. Plant Pathol.">
        <title>Sequence and assembly of the genome of Seiridium unicorne, isolate CBS 538.82, causal agent of cypress canker disease.</title>
        <authorList>
            <person name="Scali E."/>
            <person name="Rocca G.D."/>
            <person name="Danti R."/>
            <person name="Garbelotto M."/>
            <person name="Barberini S."/>
            <person name="Baroncelli R."/>
            <person name="Emiliani G."/>
        </authorList>
    </citation>
    <scope>NUCLEOTIDE SEQUENCE [LARGE SCALE GENOMIC DNA]</scope>
    <source>
        <strain evidence="3 4">BM-138-508</strain>
    </source>
</reference>
<keyword evidence="1" id="KW-0175">Coiled coil</keyword>